<feature type="compositionally biased region" description="Basic residues" evidence="1">
    <location>
        <begin position="932"/>
        <end position="941"/>
    </location>
</feature>
<proteinExistence type="predicted"/>
<accession>A0AAD7DF66</accession>
<sequence length="1133" mass="122935">MSNSTASRAVRYEARAVAAAAKDGDLNLTPTKSTQSAPAWVSATSQVGHGQQCRFVLQVASRPGGGRHPAPIVTSDRYGPPKCGRPSGHVLSASMQPSGTRLETVSPTPEEDRVRRMAEGEKSYGPPCNPFFPTTTTSTPPGSPPHMPTIMHSPRINLTLNARLNARLNSLPNKLCHPNARPNTRPKKIYPHMTASGGNAPCGPPSGDEDDADDEDDNQAPPIATLGSPPPSPPPEDDDPELDAESAVDQLEGKLQSRSPSTNSFEPHGRSPIAFGPANRTLGGALDKQRAACQPHATHCQPRAARQPCAACHQPHAARCQPRAARCQPRPLVVNPAPLVVNPAPLVVNPAPLVVNPAPLVVNPAPLVVNPAPPVDPAPLVINPAPPIDNPTPPIVNPAPPVVNTLPVVRAAPSVNPMLPINNPAPLPVNTTPPVIKPTLPIENTPPVINPDDDVDMPSEDELPPFTPYEPADDGDVDPDSLGLDFPQGLLSFEEEDEGKEQEEEEEESDDKGWVDENDGSAPVVLRNLGMHAERNPHAVKQPERKPQEKGKKATAEQKTAALKEGQLKARREGMKQAVETLHKYVKKHAEKIAQTFGLSKAEVHGVIMSATKLKRPQTYHKFNAKVWWTCRERNTGKPKGERISMMEGRAIVAAQSKGDWTQAQLNKLKHDWMVEQASKKAGTRKTNAEAAKDVTLTGDRIFEELLLLEKRTGLRGFCVIAGSHASDTIRSSVIGSVDSVRFLPDIFHMDLGTFATKYRNWACFDADVAAEKEATHPGKKVYVSATLRDKLREATGKPRLDVQFLRYDELMRGKEGYEIVGWPDDVPICAPSKMGVGGSAAIDILYERLKNGECYWRAIDPAVRTEINKAFLEAGKKKKPRKTKPAAKADDSDDAEETEEEEEAPRKKRKRAVRKKPAVSEDKEEEEALPKKKKAAKRKRAQEEEEEEEEARPRKKAAKKKKAAAVEDEEEEAAPKKKVGKKVTVKGKEKAAGEKRKRDGADDSNAAPAKRVPFKHLRAKPPAGRSASIVPSDADITGNETAPAQSSSTAAAASTSVSTSKSTPKTGWESVRVTDEMRQISKDAADRMKRQIEADRKAGTLPPARPKPKPRPTAKSLQEIADLDYGSSSEEE</sequence>
<feature type="compositionally biased region" description="Acidic residues" evidence="1">
    <location>
        <begin position="493"/>
        <end position="510"/>
    </location>
</feature>
<protein>
    <submittedName>
        <fullName evidence="2">Uncharacterized protein</fullName>
    </submittedName>
</protein>
<feature type="compositionally biased region" description="Low complexity" evidence="1">
    <location>
        <begin position="1042"/>
        <end position="1067"/>
    </location>
</feature>
<feature type="region of interest" description="Disordered" evidence="1">
    <location>
        <begin position="436"/>
        <end position="521"/>
    </location>
</feature>
<feature type="region of interest" description="Disordered" evidence="1">
    <location>
        <begin position="533"/>
        <end position="561"/>
    </location>
</feature>
<feature type="region of interest" description="Disordered" evidence="1">
    <location>
        <begin position="172"/>
        <end position="281"/>
    </location>
</feature>
<comment type="caution">
    <text evidence="2">The sequence shown here is derived from an EMBL/GenBank/DDBJ whole genome shotgun (WGS) entry which is preliminary data.</text>
</comment>
<keyword evidence="3" id="KW-1185">Reference proteome</keyword>
<feature type="compositionally biased region" description="Acidic residues" evidence="1">
    <location>
        <begin position="451"/>
        <end position="463"/>
    </location>
</feature>
<feature type="compositionally biased region" description="Basic residues" evidence="1">
    <location>
        <begin position="877"/>
        <end position="886"/>
    </location>
</feature>
<dbReference type="EMBL" id="JARKIE010000076">
    <property type="protein sequence ID" value="KAJ7688827.1"/>
    <property type="molecule type" value="Genomic_DNA"/>
</dbReference>
<dbReference type="AlphaFoldDB" id="A0AAD7DF66"/>
<feature type="compositionally biased region" description="Basic and acidic residues" evidence="1">
    <location>
        <begin position="533"/>
        <end position="556"/>
    </location>
</feature>
<feature type="compositionally biased region" description="Acidic residues" evidence="1">
    <location>
        <begin position="892"/>
        <end position="904"/>
    </location>
</feature>
<feature type="compositionally biased region" description="Low complexity" evidence="1">
    <location>
        <begin position="131"/>
        <end position="140"/>
    </location>
</feature>
<dbReference type="Proteomes" id="UP001221757">
    <property type="component" value="Unassembled WGS sequence"/>
</dbReference>
<feature type="compositionally biased region" description="Basic residues" evidence="1">
    <location>
        <begin position="954"/>
        <end position="964"/>
    </location>
</feature>
<feature type="region of interest" description="Disordered" evidence="1">
    <location>
        <begin position="876"/>
        <end position="1133"/>
    </location>
</feature>
<name>A0AAD7DF66_MYCRO</name>
<evidence type="ECO:0000313" key="3">
    <source>
        <dbReference type="Proteomes" id="UP001221757"/>
    </source>
</evidence>
<feature type="compositionally biased region" description="Basic residues" evidence="1">
    <location>
        <begin position="977"/>
        <end position="986"/>
    </location>
</feature>
<feature type="compositionally biased region" description="Basic residues" evidence="1">
    <location>
        <begin position="907"/>
        <end position="918"/>
    </location>
</feature>
<organism evidence="2 3">
    <name type="scientific">Mycena rosella</name>
    <name type="common">Pink bonnet</name>
    <name type="synonym">Agaricus rosellus</name>
    <dbReference type="NCBI Taxonomy" id="1033263"/>
    <lineage>
        <taxon>Eukaryota</taxon>
        <taxon>Fungi</taxon>
        <taxon>Dikarya</taxon>
        <taxon>Basidiomycota</taxon>
        <taxon>Agaricomycotina</taxon>
        <taxon>Agaricomycetes</taxon>
        <taxon>Agaricomycetidae</taxon>
        <taxon>Agaricales</taxon>
        <taxon>Marasmiineae</taxon>
        <taxon>Mycenaceae</taxon>
        <taxon>Mycena</taxon>
    </lineage>
</organism>
<feature type="compositionally biased region" description="Basic and acidic residues" evidence="1">
    <location>
        <begin position="1073"/>
        <end position="1099"/>
    </location>
</feature>
<evidence type="ECO:0000313" key="2">
    <source>
        <dbReference type="EMBL" id="KAJ7688827.1"/>
    </source>
</evidence>
<feature type="compositionally biased region" description="Basic and acidic residues" evidence="1">
    <location>
        <begin position="987"/>
        <end position="1002"/>
    </location>
</feature>
<evidence type="ECO:0000256" key="1">
    <source>
        <dbReference type="SAM" id="MobiDB-lite"/>
    </source>
</evidence>
<feature type="compositionally biased region" description="Acidic residues" evidence="1">
    <location>
        <begin position="235"/>
        <end position="246"/>
    </location>
</feature>
<gene>
    <name evidence="2" type="ORF">B0H17DRAFT_1202694</name>
</gene>
<feature type="region of interest" description="Disordered" evidence="1">
    <location>
        <begin position="61"/>
        <end position="81"/>
    </location>
</feature>
<reference evidence="2" key="1">
    <citation type="submission" date="2023-03" db="EMBL/GenBank/DDBJ databases">
        <title>Massive genome expansion in bonnet fungi (Mycena s.s.) driven by repeated elements and novel gene families across ecological guilds.</title>
        <authorList>
            <consortium name="Lawrence Berkeley National Laboratory"/>
            <person name="Harder C.B."/>
            <person name="Miyauchi S."/>
            <person name="Viragh M."/>
            <person name="Kuo A."/>
            <person name="Thoen E."/>
            <person name="Andreopoulos B."/>
            <person name="Lu D."/>
            <person name="Skrede I."/>
            <person name="Drula E."/>
            <person name="Henrissat B."/>
            <person name="Morin E."/>
            <person name="Kohler A."/>
            <person name="Barry K."/>
            <person name="LaButti K."/>
            <person name="Morin E."/>
            <person name="Salamov A."/>
            <person name="Lipzen A."/>
            <person name="Mereny Z."/>
            <person name="Hegedus B."/>
            <person name="Baldrian P."/>
            <person name="Stursova M."/>
            <person name="Weitz H."/>
            <person name="Taylor A."/>
            <person name="Grigoriev I.V."/>
            <person name="Nagy L.G."/>
            <person name="Martin F."/>
            <person name="Kauserud H."/>
        </authorList>
    </citation>
    <scope>NUCLEOTIDE SEQUENCE</scope>
    <source>
        <strain evidence="2">CBHHK067</strain>
    </source>
</reference>
<feature type="region of interest" description="Disordered" evidence="1">
    <location>
        <begin position="120"/>
        <end position="146"/>
    </location>
</feature>
<feature type="compositionally biased region" description="Polar residues" evidence="1">
    <location>
        <begin position="256"/>
        <end position="265"/>
    </location>
</feature>
<feature type="compositionally biased region" description="Acidic residues" evidence="1">
    <location>
        <begin position="207"/>
        <end position="218"/>
    </location>
</feature>